<dbReference type="Proteomes" id="UP000198571">
    <property type="component" value="Unassembled WGS sequence"/>
</dbReference>
<gene>
    <name evidence="3" type="ORF">SAMN05518684_103343</name>
</gene>
<accession>A0A1H9RU82</accession>
<keyword evidence="1" id="KW-0597">Phosphoprotein</keyword>
<dbReference type="Pfam" id="PF00072">
    <property type="entry name" value="Response_reg"/>
    <property type="match status" value="1"/>
</dbReference>
<dbReference type="EMBL" id="FOGT01000003">
    <property type="protein sequence ID" value="SER76362.1"/>
    <property type="molecule type" value="Genomic_DNA"/>
</dbReference>
<evidence type="ECO:0000313" key="4">
    <source>
        <dbReference type="Proteomes" id="UP000198571"/>
    </source>
</evidence>
<organism evidence="3 4">
    <name type="scientific">Salipaludibacillus aurantiacus</name>
    <dbReference type="NCBI Taxonomy" id="1601833"/>
    <lineage>
        <taxon>Bacteria</taxon>
        <taxon>Bacillati</taxon>
        <taxon>Bacillota</taxon>
        <taxon>Bacilli</taxon>
        <taxon>Bacillales</taxon>
        <taxon>Bacillaceae</taxon>
    </lineage>
</organism>
<dbReference type="InterPro" id="IPR052048">
    <property type="entry name" value="ST_Response_Regulator"/>
</dbReference>
<evidence type="ECO:0000259" key="2">
    <source>
        <dbReference type="PROSITE" id="PS50110"/>
    </source>
</evidence>
<dbReference type="PANTHER" id="PTHR43228:SF1">
    <property type="entry name" value="TWO-COMPONENT RESPONSE REGULATOR ARR22"/>
    <property type="match status" value="1"/>
</dbReference>
<dbReference type="InterPro" id="IPR011006">
    <property type="entry name" value="CheY-like_superfamily"/>
</dbReference>
<name>A0A1H9RU82_9BACI</name>
<evidence type="ECO:0000256" key="1">
    <source>
        <dbReference type="PROSITE-ProRule" id="PRU00169"/>
    </source>
</evidence>
<evidence type="ECO:0000313" key="3">
    <source>
        <dbReference type="EMBL" id="SER76362.1"/>
    </source>
</evidence>
<protein>
    <submittedName>
        <fullName evidence="3">Two-component system, chemotaxis family, response regulator CheY</fullName>
    </submittedName>
</protein>
<dbReference type="RefSeq" id="WP_425441254.1">
    <property type="nucleotide sequence ID" value="NZ_FOGT01000003.1"/>
</dbReference>
<dbReference type="PANTHER" id="PTHR43228">
    <property type="entry name" value="TWO-COMPONENT RESPONSE REGULATOR"/>
    <property type="match status" value="1"/>
</dbReference>
<dbReference type="AlphaFoldDB" id="A0A1H9RU82"/>
<feature type="modified residue" description="4-aspartylphosphate" evidence="1">
    <location>
        <position position="55"/>
    </location>
</feature>
<dbReference type="SMART" id="SM00448">
    <property type="entry name" value="REC"/>
    <property type="match status" value="1"/>
</dbReference>
<dbReference type="SUPFAM" id="SSF52172">
    <property type="entry name" value="CheY-like"/>
    <property type="match status" value="1"/>
</dbReference>
<dbReference type="PROSITE" id="PS50110">
    <property type="entry name" value="RESPONSE_REGULATORY"/>
    <property type="match status" value="1"/>
</dbReference>
<dbReference type="Gene3D" id="3.40.50.2300">
    <property type="match status" value="1"/>
</dbReference>
<keyword evidence="4" id="KW-1185">Reference proteome</keyword>
<feature type="domain" description="Response regulatory" evidence="2">
    <location>
        <begin position="5"/>
        <end position="120"/>
    </location>
</feature>
<sequence>MKELSVLVCDDTELVRTQLKETLASIGVQTIIEAKDGSEAVSLCRKLNPDLVFMDIIMPNKDGIAALKEIVQINPGIKVIMTSSCSQQSHLRKALYLGAYTFIQKPISEIVIRDILYKYLDENTKTTTKV</sequence>
<reference evidence="4" key="1">
    <citation type="submission" date="2016-10" db="EMBL/GenBank/DDBJ databases">
        <authorList>
            <person name="Varghese N."/>
            <person name="Submissions S."/>
        </authorList>
    </citation>
    <scope>NUCLEOTIDE SEQUENCE [LARGE SCALE GENOMIC DNA]</scope>
    <source>
        <strain evidence="4">S9</strain>
    </source>
</reference>
<proteinExistence type="predicted"/>
<dbReference type="GO" id="GO:0000160">
    <property type="term" value="P:phosphorelay signal transduction system"/>
    <property type="evidence" value="ECO:0007669"/>
    <property type="project" value="InterPro"/>
</dbReference>
<dbReference type="InterPro" id="IPR001789">
    <property type="entry name" value="Sig_transdc_resp-reg_receiver"/>
</dbReference>
<dbReference type="STRING" id="1601833.SAMN05518684_103343"/>